<sequence>MKRISIVVVSSMIFVLAVITMVQAQDGWSIQLEPIWMDVYGYDEHVGDIASYREEFSADADENYISDYGTTYEPINLNMKEKFPLRAELTYKKGQWGLGASGWLFSTDASASGTVTTPELESTDTGYIYYENAVRMWDHTLWPLYNELETSYSSPVDYWAEDNLEIWTGDLFLSRTLAEKKDSSGNLYLGVKIGSLKTKENLGQKQRAFIYDYDYGYTFDNHSTLESTAQANGGFMAGPVLGFQGEIQCEKFGIQGSINQSVLYGRVEHTGLWKDIDDILWIDPATDETVWHDVYTGEFFFSKEEKVALAVTELKLQLLYRVTKRISFSCGAFYSIWWNAPVAPKWSVPGNWEAGEGTGWRLEERTLKFGGLTLGLRFHFR</sequence>
<organism evidence="1 2">
    <name type="scientific">Aerophobetes bacterium</name>
    <dbReference type="NCBI Taxonomy" id="2030807"/>
    <lineage>
        <taxon>Bacteria</taxon>
        <taxon>Candidatus Aerophobota</taxon>
    </lineage>
</organism>
<gene>
    <name evidence="1" type="ORF">E3J84_01865</name>
</gene>
<accession>A0A523S2R6</accession>
<evidence type="ECO:0008006" key="3">
    <source>
        <dbReference type="Google" id="ProtNLM"/>
    </source>
</evidence>
<comment type="caution">
    <text evidence="1">The sequence shown here is derived from an EMBL/GenBank/DDBJ whole genome shotgun (WGS) entry which is preliminary data.</text>
</comment>
<dbReference type="EMBL" id="SOKJ01000097">
    <property type="protein sequence ID" value="TET12292.1"/>
    <property type="molecule type" value="Genomic_DNA"/>
</dbReference>
<name>A0A523S2R6_UNCAE</name>
<proteinExistence type="predicted"/>
<evidence type="ECO:0000313" key="1">
    <source>
        <dbReference type="EMBL" id="TET12292.1"/>
    </source>
</evidence>
<protein>
    <recommendedName>
        <fullName evidence="3">Omptin family outer membrane protease</fullName>
    </recommendedName>
</protein>
<dbReference type="AlphaFoldDB" id="A0A523S2R6"/>
<reference evidence="1 2" key="1">
    <citation type="submission" date="2019-03" db="EMBL/GenBank/DDBJ databases">
        <title>Metabolic potential of uncultured bacteria and archaea associated with petroleum seepage in deep-sea sediments.</title>
        <authorList>
            <person name="Dong X."/>
            <person name="Hubert C."/>
        </authorList>
    </citation>
    <scope>NUCLEOTIDE SEQUENCE [LARGE SCALE GENOMIC DNA]</scope>
    <source>
        <strain evidence="1">E44_bin7</strain>
    </source>
</reference>
<evidence type="ECO:0000313" key="2">
    <source>
        <dbReference type="Proteomes" id="UP000316360"/>
    </source>
</evidence>
<dbReference type="Proteomes" id="UP000316360">
    <property type="component" value="Unassembled WGS sequence"/>
</dbReference>